<keyword evidence="4" id="KW-1185">Reference proteome</keyword>
<feature type="compositionally biased region" description="Low complexity" evidence="1">
    <location>
        <begin position="33"/>
        <end position="60"/>
    </location>
</feature>
<evidence type="ECO:0000313" key="4">
    <source>
        <dbReference type="Proteomes" id="UP000221168"/>
    </source>
</evidence>
<gene>
    <name evidence="3" type="ORF">CSC94_04525</name>
</gene>
<dbReference type="RefSeq" id="WP_099304260.1">
    <property type="nucleotide sequence ID" value="NZ_PDVP01000002.1"/>
</dbReference>
<feature type="chain" id="PRO_5013679533" description="Lipoprotein" evidence="2">
    <location>
        <begin position="22"/>
        <end position="146"/>
    </location>
</feature>
<dbReference type="AlphaFoldDB" id="A0A2G1QQX5"/>
<organism evidence="3 4">
    <name type="scientific">Zhengella mangrovi</name>
    <dbReference type="NCBI Taxonomy" id="1982044"/>
    <lineage>
        <taxon>Bacteria</taxon>
        <taxon>Pseudomonadati</taxon>
        <taxon>Pseudomonadota</taxon>
        <taxon>Alphaproteobacteria</taxon>
        <taxon>Hyphomicrobiales</taxon>
        <taxon>Notoacmeibacteraceae</taxon>
        <taxon>Zhengella</taxon>
    </lineage>
</organism>
<dbReference type="OrthoDB" id="8115249at2"/>
<evidence type="ECO:0000256" key="2">
    <source>
        <dbReference type="SAM" id="SignalP"/>
    </source>
</evidence>
<name>A0A2G1QQX5_9HYPH</name>
<proteinExistence type="predicted"/>
<reference evidence="3 4" key="1">
    <citation type="submission" date="2017-10" db="EMBL/GenBank/DDBJ databases">
        <title>Sedimentibacterium mangrovi gen. nov., sp. nov., a novel member of family Phyllobacteriacea isolated from mangrove sediment.</title>
        <authorList>
            <person name="Liao H."/>
            <person name="Tian Y."/>
        </authorList>
    </citation>
    <scope>NUCLEOTIDE SEQUENCE [LARGE SCALE GENOMIC DNA]</scope>
    <source>
        <strain evidence="3 4">X9-2-2</strain>
    </source>
</reference>
<accession>A0A2G1QQX5</accession>
<evidence type="ECO:0008006" key="5">
    <source>
        <dbReference type="Google" id="ProtNLM"/>
    </source>
</evidence>
<dbReference type="Proteomes" id="UP000221168">
    <property type="component" value="Unassembled WGS sequence"/>
</dbReference>
<evidence type="ECO:0000256" key="1">
    <source>
        <dbReference type="SAM" id="MobiDB-lite"/>
    </source>
</evidence>
<comment type="caution">
    <text evidence="3">The sequence shown here is derived from an EMBL/GenBank/DDBJ whole genome shotgun (WGS) entry which is preliminary data.</text>
</comment>
<dbReference type="EMBL" id="PDVP01000002">
    <property type="protein sequence ID" value="PHP67947.1"/>
    <property type="molecule type" value="Genomic_DNA"/>
</dbReference>
<feature type="signal peptide" evidence="2">
    <location>
        <begin position="1"/>
        <end position="21"/>
    </location>
</feature>
<evidence type="ECO:0000313" key="3">
    <source>
        <dbReference type="EMBL" id="PHP67947.1"/>
    </source>
</evidence>
<sequence length="146" mass="15443">MTLGHAALVTAGMLAAGCTTASLEDAAPRSLMPAPSVAGAPAPVSRPAGAQADTQAAAVQGERPPPVPPAMTDARNTGQFPNINVVPEGQTSQISARERAATVWELRQARKVQDWNRSKTEVLSDEELRRLGKTHAQETLKQIENE</sequence>
<keyword evidence="2" id="KW-0732">Signal</keyword>
<feature type="region of interest" description="Disordered" evidence="1">
    <location>
        <begin position="31"/>
        <end position="94"/>
    </location>
</feature>
<protein>
    <recommendedName>
        <fullName evidence="5">Lipoprotein</fullName>
    </recommendedName>
</protein>